<keyword evidence="2" id="KW-0039">Anion exchange</keyword>
<evidence type="ECO:0000256" key="3">
    <source>
        <dbReference type="ARBA" id="ARBA00023139"/>
    </source>
</evidence>
<dbReference type="Proteomes" id="UP000001646">
    <property type="component" value="Chromosome 6"/>
</dbReference>
<dbReference type="InterPro" id="IPR003020">
    <property type="entry name" value="HCO3_transpt_euk"/>
</dbReference>
<dbReference type="InterPro" id="IPR013769">
    <property type="entry name" value="Band3_cytoplasmic_dom"/>
</dbReference>
<dbReference type="PANTHER" id="PTHR11453:SF12">
    <property type="entry name" value="BAND 3 ANION TRANSPORT PROTEIN"/>
    <property type="match status" value="1"/>
</dbReference>
<dbReference type="Pfam" id="PF07565">
    <property type="entry name" value="Band_3_cyto"/>
    <property type="match status" value="1"/>
</dbReference>
<keyword evidence="9" id="KW-1185">Reference proteome</keyword>
<evidence type="ECO:0000256" key="2">
    <source>
        <dbReference type="ARBA" id="ARBA00022681"/>
    </source>
</evidence>
<evidence type="ECO:0000256" key="4">
    <source>
        <dbReference type="ARBA" id="ARBA00023180"/>
    </source>
</evidence>
<organism evidence="8 9">
    <name type="scientific">Anolis carolinensis</name>
    <name type="common">Green anole</name>
    <name type="synonym">American chameleon</name>
    <dbReference type="NCBI Taxonomy" id="28377"/>
    <lineage>
        <taxon>Eukaryota</taxon>
        <taxon>Metazoa</taxon>
        <taxon>Chordata</taxon>
        <taxon>Craniata</taxon>
        <taxon>Vertebrata</taxon>
        <taxon>Euteleostomi</taxon>
        <taxon>Lepidosauria</taxon>
        <taxon>Squamata</taxon>
        <taxon>Bifurcata</taxon>
        <taxon>Unidentata</taxon>
        <taxon>Episquamata</taxon>
        <taxon>Toxicofera</taxon>
        <taxon>Iguania</taxon>
        <taxon>Dactyloidae</taxon>
        <taxon>Anolis</taxon>
    </lineage>
</organism>
<dbReference type="GO" id="GO:0008509">
    <property type="term" value="F:monoatomic anion transmembrane transporter activity"/>
    <property type="evidence" value="ECO:0007669"/>
    <property type="project" value="InterPro"/>
</dbReference>
<keyword evidence="3" id="KW-0564">Palmitate</keyword>
<reference evidence="8 9" key="1">
    <citation type="submission" date="2009-12" db="EMBL/GenBank/DDBJ databases">
        <title>The Genome Sequence of Anolis carolinensis (Green Anole Lizard).</title>
        <authorList>
            <consortium name="The Genome Sequencing Platform"/>
            <person name="Di Palma F."/>
            <person name="Alfoldi J."/>
            <person name="Heiman D."/>
            <person name="Young S."/>
            <person name="Grabherr M."/>
            <person name="Johnson J."/>
            <person name="Lander E.S."/>
            <person name="Lindblad-Toh K."/>
        </authorList>
    </citation>
    <scope>NUCLEOTIDE SEQUENCE [LARGE SCALE GENOMIC DNA]</scope>
    <source>
        <strain evidence="8 9">JBL SC #1</strain>
    </source>
</reference>
<evidence type="ECO:0000256" key="5">
    <source>
        <dbReference type="ARBA" id="ARBA00049347"/>
    </source>
</evidence>
<keyword evidence="3" id="KW-0449">Lipoprotein</keyword>
<evidence type="ECO:0000313" key="9">
    <source>
        <dbReference type="Proteomes" id="UP000001646"/>
    </source>
</evidence>
<protein>
    <submittedName>
        <fullName evidence="8">Solute carrier family 4 member 1 (Diego blood group)</fullName>
    </submittedName>
</protein>
<name>A0A803TIE7_ANOCA</name>
<dbReference type="GO" id="GO:0005452">
    <property type="term" value="F:solute:inorganic anion antiporter activity"/>
    <property type="evidence" value="ECO:0007669"/>
    <property type="project" value="InterPro"/>
</dbReference>
<dbReference type="Gene3D" id="3.40.930.10">
    <property type="entry name" value="Mannitol-specific EII, Chain A"/>
    <property type="match status" value="1"/>
</dbReference>
<dbReference type="PANTHER" id="PTHR11453">
    <property type="entry name" value="ANION EXCHANGE PROTEIN"/>
    <property type="match status" value="1"/>
</dbReference>
<evidence type="ECO:0000256" key="6">
    <source>
        <dbReference type="SAM" id="MobiDB-lite"/>
    </source>
</evidence>
<reference evidence="8" key="2">
    <citation type="submission" date="2025-08" db="UniProtKB">
        <authorList>
            <consortium name="Ensembl"/>
        </authorList>
    </citation>
    <scope>IDENTIFICATION</scope>
</reference>
<accession>A0A803TIE7</accession>
<comment type="catalytic activity">
    <reaction evidence="5">
        <text>hydrogencarbonate(in) + chloride(out) = hydrogencarbonate(out) + chloride(in)</text>
        <dbReference type="Rhea" id="RHEA:72363"/>
        <dbReference type="ChEBI" id="CHEBI:17544"/>
        <dbReference type="ChEBI" id="CHEBI:17996"/>
    </reaction>
</comment>
<gene>
    <name evidence="8" type="primary">SLC4A1</name>
</gene>
<dbReference type="AlphaFoldDB" id="A0A803TIE7"/>
<evidence type="ECO:0000256" key="1">
    <source>
        <dbReference type="ARBA" id="ARBA00004554"/>
    </source>
</evidence>
<sequence>MSALYTYTEVLLISVHFVHQVSTHQHLCVVCISFSHSSWSDQRGSYNLSKRRRMERVPPGKAGHYQRRENSGPSGSSAGEEPGSAKATKRPYTVHRASHEAYVELHELIMDRNNECRWLEASHWIKIEEDFEELGHWGRPHLSYLTFQSLMEVRRAFTKGTVLLDLPERSLAGIANQVLDQMIYEGQLKPEDREMVLRTLLLQHSHPDASTSLSNVSPARLQRSETKDVTQPLLAEHQQIEMKSFLPDPEQGEPSSTAFKKPLSEKISPDAEATLVLVGCATFLERPTLAFVRLKDAVELDSVLEVPVPVRFLFVVLGPDSPHTSYHEIGRAISTMMSERVFRNDSYLAEGRTDLVKSMETFLDCCIVLPPSDIQSEKLLKTLLPVQKELLRKRYQPMEKKVSPETELLGDLGMAQCVKHKKVCLLASTLQNMEGSHTELLSGDSRVEKCLKVISHSPEALLSHSKHMGIREARVVVSVPLKHSHKHWEMQFSSPVKHARYVQIPSQHSMKENNWGETRKGYKWENKMSISQTVEHGCFAWFCFYFCRRQLSKISKRVNKHGLGSSYEK</sequence>
<keyword evidence="2" id="KW-0406">Ion transport</keyword>
<reference evidence="8" key="3">
    <citation type="submission" date="2025-09" db="UniProtKB">
        <authorList>
            <consortium name="Ensembl"/>
        </authorList>
    </citation>
    <scope>IDENTIFICATION</scope>
</reference>
<dbReference type="GeneTree" id="ENSGT00940000157423"/>
<keyword evidence="2" id="KW-0813">Transport</keyword>
<dbReference type="FunFam" id="3.40.930.10:FF:000015">
    <property type="entry name" value="Anion exchange protein"/>
    <property type="match status" value="1"/>
</dbReference>
<feature type="region of interest" description="Disordered" evidence="6">
    <location>
        <begin position="49"/>
        <end position="92"/>
    </location>
</feature>
<dbReference type="Ensembl" id="ENSACAT00000053857.1">
    <property type="protein sequence ID" value="ENSACAP00000034987.1"/>
    <property type="gene ID" value="ENSACAG00000017228.4"/>
</dbReference>
<dbReference type="GO" id="GO:0016323">
    <property type="term" value="C:basolateral plasma membrane"/>
    <property type="evidence" value="ECO:0007669"/>
    <property type="project" value="UniProtKB-SubCell"/>
</dbReference>
<proteinExistence type="predicted"/>
<dbReference type="Bgee" id="ENSACAG00000017228">
    <property type="expression patterns" value="Expressed in lung and 12 other cell types or tissues"/>
</dbReference>
<dbReference type="SUPFAM" id="SSF55804">
    <property type="entry name" value="Phoshotransferase/anion transport protein"/>
    <property type="match status" value="1"/>
</dbReference>
<keyword evidence="4" id="KW-0325">Glycoprotein</keyword>
<dbReference type="InterPro" id="IPR016152">
    <property type="entry name" value="PTrfase/Anion_transptr"/>
</dbReference>
<comment type="subcellular location">
    <subcellularLocation>
        <location evidence="1">Basolateral cell membrane</location>
        <topology evidence="1">Multi-pass membrane protein</topology>
    </subcellularLocation>
</comment>
<feature type="compositionally biased region" description="Low complexity" evidence="6">
    <location>
        <begin position="71"/>
        <end position="85"/>
    </location>
</feature>
<feature type="domain" description="Band 3 cytoplasmic" evidence="7">
    <location>
        <begin position="99"/>
        <end position="375"/>
    </location>
</feature>
<evidence type="ECO:0000313" key="8">
    <source>
        <dbReference type="Ensembl" id="ENSACAP00000034987.1"/>
    </source>
</evidence>
<evidence type="ECO:0000259" key="7">
    <source>
        <dbReference type="Pfam" id="PF07565"/>
    </source>
</evidence>